<dbReference type="PRINTS" id="PR00420">
    <property type="entry name" value="RNGMNOXGNASE"/>
</dbReference>
<dbReference type="InterPro" id="IPR050641">
    <property type="entry name" value="RIFMO-like"/>
</dbReference>
<evidence type="ECO:0000256" key="1">
    <source>
        <dbReference type="ARBA" id="ARBA00001974"/>
    </source>
</evidence>
<dbReference type="OrthoDB" id="8670884at2"/>
<proteinExistence type="predicted"/>
<keyword evidence="3" id="KW-0274">FAD</keyword>
<dbReference type="PANTHER" id="PTHR43004">
    <property type="entry name" value="TRK SYSTEM POTASSIUM UPTAKE PROTEIN"/>
    <property type="match status" value="1"/>
</dbReference>
<sequence>MTSHGGGRLDVLVAGAGPTGLTLALSAHDHGARVRIVDRRPDECRHSRAFLVQPRTLEVLRPYGIAEDLVVHAAPARVHLHLHGRCLPVDAGRLRLPRTAFPRFLLVRQGEVELFLRRALRARGVEVEWGTNLHSIRTGDDGVVGVGTRDGCPTRIGSRFLAGCDGTASTVRRAAGISWNGAAYPQKILLADIELDGDLHPGVAHIAIHRRGVLFLLPLGDVARWRVVTAQQPNRSPASGERRFVQQLLDEAQLPADVTEVAWSEWVQIEHRLASRYQSGPIFLAGDAAHTCSPAGGQGMNTGIQDAANLGWKLAYSAAGRTQDVSALLRSYEQERRPVGRHVVSLSDALFRAEAGPDPVCSLVRHAFSRAGAPLVPPLLRAPLLSAPALRVLAQFDRRYRHSPLSIGTAGTGRTMDHWIVTRPAAPGTRIPDDEVTVDGAPRRLQELTATPAVHVLLHRDTRWQAPGRAGHRLRIHRIGSWPGTGIAIVRPDGYVGFRSTTGTAGAVEWLEMIGALPG</sequence>
<dbReference type="Gene3D" id="3.30.70.2450">
    <property type="match status" value="1"/>
</dbReference>
<dbReference type="AlphaFoldDB" id="A0A402CJB0"/>
<dbReference type="GO" id="GO:0016709">
    <property type="term" value="F:oxidoreductase activity, acting on paired donors, with incorporation or reduction of molecular oxygen, NAD(P)H as one donor, and incorporation of one atom of oxygen"/>
    <property type="evidence" value="ECO:0007669"/>
    <property type="project" value="UniProtKB-ARBA"/>
</dbReference>
<dbReference type="Proteomes" id="UP000287519">
    <property type="component" value="Unassembled WGS sequence"/>
</dbReference>
<reference evidence="5 6" key="1">
    <citation type="submission" date="2018-11" db="EMBL/GenBank/DDBJ databases">
        <title>Microbial catabolism of amino acid.</title>
        <authorList>
            <person name="Hibi M."/>
            <person name="Ogawa J."/>
        </authorList>
    </citation>
    <scope>NUCLEOTIDE SEQUENCE [LARGE SCALE GENOMIC DNA]</scope>
    <source>
        <strain evidence="5 6">C31-06</strain>
    </source>
</reference>
<feature type="domain" description="FAD-binding" evidence="4">
    <location>
        <begin position="9"/>
        <end position="345"/>
    </location>
</feature>
<dbReference type="RefSeq" id="WP_124395399.1">
    <property type="nucleotide sequence ID" value="NZ_BHYM01000079.1"/>
</dbReference>
<keyword evidence="5" id="KW-0503">Monooxygenase</keyword>
<dbReference type="InterPro" id="IPR002938">
    <property type="entry name" value="FAD-bd"/>
</dbReference>
<gene>
    <name evidence="5" type="ORF">Rhow_007912</name>
</gene>
<organism evidence="5 6">
    <name type="scientific">Rhodococcus wratislaviensis</name>
    <name type="common">Tsukamurella wratislaviensis</name>
    <dbReference type="NCBI Taxonomy" id="44752"/>
    <lineage>
        <taxon>Bacteria</taxon>
        <taxon>Bacillati</taxon>
        <taxon>Actinomycetota</taxon>
        <taxon>Actinomycetes</taxon>
        <taxon>Mycobacteriales</taxon>
        <taxon>Nocardiaceae</taxon>
        <taxon>Rhodococcus</taxon>
    </lineage>
</organism>
<accession>A0A402CJB0</accession>
<evidence type="ECO:0000259" key="4">
    <source>
        <dbReference type="Pfam" id="PF01494"/>
    </source>
</evidence>
<evidence type="ECO:0000313" key="6">
    <source>
        <dbReference type="Proteomes" id="UP000287519"/>
    </source>
</evidence>
<dbReference type="InterPro" id="IPR036188">
    <property type="entry name" value="FAD/NAD-bd_sf"/>
</dbReference>
<dbReference type="Gene3D" id="3.50.50.60">
    <property type="entry name" value="FAD/NAD(P)-binding domain"/>
    <property type="match status" value="1"/>
</dbReference>
<dbReference type="GO" id="GO:0071949">
    <property type="term" value="F:FAD binding"/>
    <property type="evidence" value="ECO:0007669"/>
    <property type="project" value="InterPro"/>
</dbReference>
<keyword evidence="5" id="KW-0560">Oxidoreductase</keyword>
<evidence type="ECO:0000256" key="3">
    <source>
        <dbReference type="ARBA" id="ARBA00022827"/>
    </source>
</evidence>
<dbReference type="Pfam" id="PF21274">
    <property type="entry name" value="Rng_hyd_C"/>
    <property type="match status" value="1"/>
</dbReference>
<keyword evidence="2" id="KW-0285">Flavoprotein</keyword>
<name>A0A402CJB0_RHOWR</name>
<keyword evidence="6" id="KW-1185">Reference proteome</keyword>
<evidence type="ECO:0000313" key="5">
    <source>
        <dbReference type="EMBL" id="GCE43682.1"/>
    </source>
</evidence>
<comment type="caution">
    <text evidence="5">The sequence shown here is derived from an EMBL/GenBank/DDBJ whole genome shotgun (WGS) entry which is preliminary data.</text>
</comment>
<dbReference type="EMBL" id="BHYM01000079">
    <property type="protein sequence ID" value="GCE43682.1"/>
    <property type="molecule type" value="Genomic_DNA"/>
</dbReference>
<evidence type="ECO:0000256" key="2">
    <source>
        <dbReference type="ARBA" id="ARBA00022630"/>
    </source>
</evidence>
<comment type="cofactor">
    <cofactor evidence="1">
        <name>FAD</name>
        <dbReference type="ChEBI" id="CHEBI:57692"/>
    </cofactor>
</comment>
<dbReference type="Gene3D" id="3.40.30.120">
    <property type="match status" value="1"/>
</dbReference>
<dbReference type="Pfam" id="PF01494">
    <property type="entry name" value="FAD_binding_3"/>
    <property type="match status" value="1"/>
</dbReference>
<dbReference type="PANTHER" id="PTHR43004:SF19">
    <property type="entry name" value="BINDING MONOOXYGENASE, PUTATIVE (JCVI)-RELATED"/>
    <property type="match status" value="1"/>
</dbReference>
<protein>
    <submittedName>
        <fullName evidence="5">Monooxygenase, FAD-binding</fullName>
    </submittedName>
</protein>
<dbReference type="SUPFAM" id="SSF51905">
    <property type="entry name" value="FAD/NAD(P)-binding domain"/>
    <property type="match status" value="1"/>
</dbReference>